<evidence type="ECO:0000256" key="1">
    <source>
        <dbReference type="ARBA" id="ARBA00022729"/>
    </source>
</evidence>
<dbReference type="Proteomes" id="UP001056426">
    <property type="component" value="Chromosome"/>
</dbReference>
<feature type="signal peptide" evidence="2">
    <location>
        <begin position="1"/>
        <end position="24"/>
    </location>
</feature>
<evidence type="ECO:0000256" key="2">
    <source>
        <dbReference type="SAM" id="SignalP"/>
    </source>
</evidence>
<feature type="chain" id="PRO_5039899667" evidence="2">
    <location>
        <begin position="25"/>
        <end position="506"/>
    </location>
</feature>
<reference evidence="4" key="2">
    <citation type="submission" date="2022-06" db="EMBL/GenBank/DDBJ databases">
        <title>Xiashengella guii gen. nov. sp. nov., a bacterium isolated form anaerobic digestion tank.</title>
        <authorList>
            <person name="Huang H."/>
        </authorList>
    </citation>
    <scope>NUCLEOTIDE SEQUENCE</scope>
    <source>
        <strain evidence="4">Ai-910</strain>
    </source>
</reference>
<dbReference type="RefSeq" id="WP_250722497.1">
    <property type="nucleotide sequence ID" value="NZ_CP098400.1"/>
</dbReference>
<reference evidence="4" key="1">
    <citation type="submission" date="2022-05" db="EMBL/GenBank/DDBJ databases">
        <authorList>
            <person name="Sun X."/>
        </authorList>
    </citation>
    <scope>NUCLEOTIDE SEQUENCE</scope>
    <source>
        <strain evidence="4">Ai-910</strain>
    </source>
</reference>
<name>A0A9J6ZM94_9BACT</name>
<dbReference type="AlphaFoldDB" id="A0A9J6ZM94"/>
<organism evidence="4 5">
    <name type="scientific">Xiashengella succiniciproducens</name>
    <dbReference type="NCBI Taxonomy" id="2949635"/>
    <lineage>
        <taxon>Bacteria</taxon>
        <taxon>Pseudomonadati</taxon>
        <taxon>Bacteroidota</taxon>
        <taxon>Bacteroidia</taxon>
        <taxon>Marinilabiliales</taxon>
        <taxon>Marinilabiliaceae</taxon>
        <taxon>Xiashengella</taxon>
    </lineage>
</organism>
<sequence length="506" mass="58532">MKLRLLKPCALSLLFVLAFHPAFSESTDNRTRQLPVEFRGVWVATVTNIDWPSKRTLSVEELKKEALNIIELHHKMGMNTIILQVRPSGDAIYPTNLAPWSVYLTGKQGNAPEGGFDPLKFWVDECKKRNIELHAWINPFRASLHSTDSLTENHPARLHPEWVVEYNGKLYFDPGIPEVRHHLTEVIRELVRNYDIAAIHIDDYFYPYPATGFVFKDSASYEARSEEERHLSIHDWRRSNTDKFIMEASAAIHAEKAYVKFGISPFGVWRNKSEDPRGSDTRAGVTSYDHLYADVVKWAHQGWIDYVIPQIYWSSRDKAANFLKLAQWWNDNITDRHLYIGHGIYKINGTQENWDDPNELKQQILFSRSLRNVKGSAFYSHNHFLRKNNNLNQLLEDSLYRDIAAVPPMEWLQNKARPEPVNNLKYKRGLITWEAPRGANTTGKPLRYVVYIANESGGEAEYITRSRVFKPESKTMPGRGRFSIQVAVMDADNSISEKSEVLKIRY</sequence>
<dbReference type="PANTHER" id="PTHR43405">
    <property type="entry name" value="GLYCOSYL HYDROLASE DIGH"/>
    <property type="match status" value="1"/>
</dbReference>
<evidence type="ECO:0000313" key="4">
    <source>
        <dbReference type="EMBL" id="URW78986.1"/>
    </source>
</evidence>
<dbReference type="KEGG" id="alkq:M9189_08980"/>
<evidence type="ECO:0000259" key="3">
    <source>
        <dbReference type="Pfam" id="PF02638"/>
    </source>
</evidence>
<keyword evidence="1 2" id="KW-0732">Signal</keyword>
<keyword evidence="5" id="KW-1185">Reference proteome</keyword>
<accession>A0A9J6ZM94</accession>
<dbReference type="PANTHER" id="PTHR43405:SF1">
    <property type="entry name" value="GLYCOSYL HYDROLASE DIGH"/>
    <property type="match status" value="1"/>
</dbReference>
<dbReference type="SUPFAM" id="SSF51445">
    <property type="entry name" value="(Trans)glycosidases"/>
    <property type="match status" value="1"/>
</dbReference>
<dbReference type="InterPro" id="IPR017853">
    <property type="entry name" value="GH"/>
</dbReference>
<evidence type="ECO:0000313" key="5">
    <source>
        <dbReference type="Proteomes" id="UP001056426"/>
    </source>
</evidence>
<dbReference type="Pfam" id="PF02638">
    <property type="entry name" value="GHL10"/>
    <property type="match status" value="1"/>
</dbReference>
<protein>
    <submittedName>
        <fullName evidence="4">Family 10 glycosylhydrolase</fullName>
    </submittedName>
</protein>
<dbReference type="InterPro" id="IPR052177">
    <property type="entry name" value="Divisome_Glycosyl_Hydrolase"/>
</dbReference>
<feature type="domain" description="Glycosyl hydrolase-like 10" evidence="3">
    <location>
        <begin position="37"/>
        <end position="350"/>
    </location>
</feature>
<dbReference type="Gene3D" id="3.20.20.80">
    <property type="entry name" value="Glycosidases"/>
    <property type="match status" value="1"/>
</dbReference>
<proteinExistence type="predicted"/>
<dbReference type="EMBL" id="CP098400">
    <property type="protein sequence ID" value="URW78986.1"/>
    <property type="molecule type" value="Genomic_DNA"/>
</dbReference>
<dbReference type="InterPro" id="IPR003790">
    <property type="entry name" value="GHL10"/>
</dbReference>
<gene>
    <name evidence="4" type="ORF">M9189_08980</name>
</gene>